<dbReference type="AlphaFoldDB" id="A0A3S0VGK5"/>
<dbReference type="Gene3D" id="3.30.930.10">
    <property type="entry name" value="Bira Bifunctional Protein, Domain 2"/>
    <property type="match status" value="1"/>
</dbReference>
<accession>A0A3S0VGK5</accession>
<dbReference type="SUPFAM" id="SSF55681">
    <property type="entry name" value="Class II aaRS and biotin synthetases"/>
    <property type="match status" value="1"/>
</dbReference>
<comment type="caution">
    <text evidence="5">The sequence shown here is derived from an EMBL/GenBank/DDBJ whole genome shotgun (WGS) entry which is preliminary data.</text>
</comment>
<dbReference type="Pfam" id="PF03099">
    <property type="entry name" value="BPL_LplA_LipB"/>
    <property type="match status" value="1"/>
</dbReference>
<keyword evidence="1 5" id="KW-0436">Ligase</keyword>
<dbReference type="Proteomes" id="UP000274909">
    <property type="component" value="Unassembled WGS sequence"/>
</dbReference>
<dbReference type="EMBL" id="RZGZ01000002">
    <property type="protein sequence ID" value="RUR01346.1"/>
    <property type="molecule type" value="Genomic_DNA"/>
</dbReference>
<evidence type="ECO:0000259" key="4">
    <source>
        <dbReference type="PROSITE" id="PS51733"/>
    </source>
</evidence>
<gene>
    <name evidence="5" type="ORF">ELQ94_07525</name>
</gene>
<dbReference type="OrthoDB" id="9807064at2"/>
<evidence type="ECO:0000256" key="1">
    <source>
        <dbReference type="ARBA" id="ARBA00022598"/>
    </source>
</evidence>
<dbReference type="Pfam" id="PF02237">
    <property type="entry name" value="BPL_C"/>
    <property type="match status" value="1"/>
</dbReference>
<dbReference type="PANTHER" id="PTHR12835:SF5">
    <property type="entry name" value="BIOTIN--PROTEIN LIGASE"/>
    <property type="match status" value="1"/>
</dbReference>
<dbReference type="EC" id="6.3.4.15" evidence="3"/>
<dbReference type="PANTHER" id="PTHR12835">
    <property type="entry name" value="BIOTIN PROTEIN LIGASE"/>
    <property type="match status" value="1"/>
</dbReference>
<evidence type="ECO:0000313" key="6">
    <source>
        <dbReference type="Proteomes" id="UP000274909"/>
    </source>
</evidence>
<evidence type="ECO:0000256" key="2">
    <source>
        <dbReference type="ARBA" id="ARBA00023267"/>
    </source>
</evidence>
<feature type="domain" description="BPL/LPL catalytic" evidence="4">
    <location>
        <begin position="11"/>
        <end position="189"/>
    </location>
</feature>
<dbReference type="NCBIfam" id="TIGR00121">
    <property type="entry name" value="birA_ligase"/>
    <property type="match status" value="1"/>
</dbReference>
<evidence type="ECO:0000313" key="5">
    <source>
        <dbReference type="EMBL" id="RUR01346.1"/>
    </source>
</evidence>
<proteinExistence type="predicted"/>
<dbReference type="CDD" id="cd16442">
    <property type="entry name" value="BPL"/>
    <property type="match status" value="1"/>
</dbReference>
<reference evidence="5 6" key="1">
    <citation type="submission" date="2018-12" db="EMBL/GenBank/DDBJ databases">
        <authorList>
            <person name="Li F."/>
        </authorList>
    </citation>
    <scope>NUCLEOTIDE SEQUENCE [LARGE SCALE GENOMIC DNA]</scope>
    <source>
        <strain evidence="5 6">EGI 6500705</strain>
    </source>
</reference>
<sequence>MIDDAPLLDRSARSAARLDWRAESSSTNQDLVSAAADPDWPDLSVIATDRQTAGRGRLDRTWTTPAGSGLAVSVLLRPAVPIDRLGWIPLIAGLAVARAADSLIPGADVAVKWPNDVLVGGRKLSGILSELTADGSVVVGAGINTAATPDELPGDAATSLAIAGATTTEPDAVLSAYLEALVPLYRDFVDAGGDATASGVRAAVTERCSTVGSRIRLEVPGGRVVLGTARGIDADGRLVVQPHDGSGLLPVSAGDVTHVRPDAG</sequence>
<dbReference type="RefSeq" id="WP_127048783.1">
    <property type="nucleotide sequence ID" value="NZ_RZGZ01000002.1"/>
</dbReference>
<dbReference type="InterPro" id="IPR004408">
    <property type="entry name" value="Biotin_CoA_COase_ligase"/>
</dbReference>
<dbReference type="PROSITE" id="PS51733">
    <property type="entry name" value="BPL_LPL_CATALYTIC"/>
    <property type="match status" value="1"/>
</dbReference>
<dbReference type="Gene3D" id="2.30.30.100">
    <property type="match status" value="1"/>
</dbReference>
<name>A0A3S0VGK5_9MICO</name>
<keyword evidence="6" id="KW-1185">Reference proteome</keyword>
<protein>
    <recommendedName>
        <fullName evidence="3">biotin--[biotin carboxyl-carrier protein] ligase</fullName>
        <ecNumber evidence="3">6.3.4.15</ecNumber>
    </recommendedName>
</protein>
<evidence type="ECO:0000256" key="3">
    <source>
        <dbReference type="ARBA" id="ARBA00024227"/>
    </source>
</evidence>
<keyword evidence="2" id="KW-0092">Biotin</keyword>
<organism evidence="5 6">
    <name type="scientific">Labedella endophytica</name>
    <dbReference type="NCBI Taxonomy" id="1523160"/>
    <lineage>
        <taxon>Bacteria</taxon>
        <taxon>Bacillati</taxon>
        <taxon>Actinomycetota</taxon>
        <taxon>Actinomycetes</taxon>
        <taxon>Micrococcales</taxon>
        <taxon>Microbacteriaceae</taxon>
        <taxon>Labedella</taxon>
    </lineage>
</organism>
<dbReference type="GO" id="GO:0004077">
    <property type="term" value="F:biotin--[biotin carboxyl-carrier protein] ligase activity"/>
    <property type="evidence" value="ECO:0007669"/>
    <property type="project" value="UniProtKB-EC"/>
</dbReference>
<dbReference type="InterPro" id="IPR003142">
    <property type="entry name" value="BPL_C"/>
</dbReference>
<dbReference type="GO" id="GO:0005737">
    <property type="term" value="C:cytoplasm"/>
    <property type="evidence" value="ECO:0007669"/>
    <property type="project" value="TreeGrafter"/>
</dbReference>
<dbReference type="InterPro" id="IPR004143">
    <property type="entry name" value="BPL_LPL_catalytic"/>
</dbReference>
<dbReference type="InterPro" id="IPR045864">
    <property type="entry name" value="aa-tRNA-synth_II/BPL/LPL"/>
</dbReference>